<dbReference type="AlphaFoldDB" id="A0A194S6V5"/>
<feature type="region of interest" description="Disordered" evidence="5">
    <location>
        <begin position="409"/>
        <end position="442"/>
    </location>
</feature>
<feature type="transmembrane region" description="Helical" evidence="6">
    <location>
        <begin position="196"/>
        <end position="220"/>
    </location>
</feature>
<feature type="transmembrane region" description="Helical" evidence="6">
    <location>
        <begin position="95"/>
        <end position="118"/>
    </location>
</feature>
<organism evidence="7 8">
    <name type="scientific">Rhodotorula graminis (strain WP1)</name>
    <dbReference type="NCBI Taxonomy" id="578459"/>
    <lineage>
        <taxon>Eukaryota</taxon>
        <taxon>Fungi</taxon>
        <taxon>Dikarya</taxon>
        <taxon>Basidiomycota</taxon>
        <taxon>Pucciniomycotina</taxon>
        <taxon>Microbotryomycetes</taxon>
        <taxon>Sporidiobolales</taxon>
        <taxon>Sporidiobolaceae</taxon>
        <taxon>Rhodotorula</taxon>
    </lineage>
</organism>
<dbReference type="InterPro" id="IPR005178">
    <property type="entry name" value="Ostalpha/TMEM184C"/>
</dbReference>
<dbReference type="OMA" id="CIKLIVM"/>
<gene>
    <name evidence="7" type="ORF">RHOBADRAFT_66194</name>
</gene>
<feature type="transmembrane region" description="Helical" evidence="6">
    <location>
        <begin position="166"/>
        <end position="184"/>
    </location>
</feature>
<reference evidence="7 8" key="1">
    <citation type="journal article" date="2015" name="Front. Microbiol.">
        <title>Genome sequence of the plant growth promoting endophytic yeast Rhodotorula graminis WP1.</title>
        <authorList>
            <person name="Firrincieli A."/>
            <person name="Otillar R."/>
            <person name="Salamov A."/>
            <person name="Schmutz J."/>
            <person name="Khan Z."/>
            <person name="Redman R.S."/>
            <person name="Fleck N.D."/>
            <person name="Lindquist E."/>
            <person name="Grigoriev I.V."/>
            <person name="Doty S.L."/>
        </authorList>
    </citation>
    <scope>NUCLEOTIDE SEQUENCE [LARGE SCALE GENOMIC DNA]</scope>
    <source>
        <strain evidence="7 8">WP1</strain>
    </source>
</reference>
<evidence type="ECO:0000313" key="7">
    <source>
        <dbReference type="EMBL" id="KPV76327.1"/>
    </source>
</evidence>
<dbReference type="SMART" id="SM01417">
    <property type="entry name" value="Solute_trans_a"/>
    <property type="match status" value="1"/>
</dbReference>
<keyword evidence="2 6" id="KW-0812">Transmembrane</keyword>
<dbReference type="RefSeq" id="XP_018272376.1">
    <property type="nucleotide sequence ID" value="XM_018418892.1"/>
</dbReference>
<evidence type="ECO:0000256" key="5">
    <source>
        <dbReference type="SAM" id="MobiDB-lite"/>
    </source>
</evidence>
<evidence type="ECO:0000256" key="1">
    <source>
        <dbReference type="ARBA" id="ARBA00004141"/>
    </source>
</evidence>
<evidence type="ECO:0000313" key="8">
    <source>
        <dbReference type="Proteomes" id="UP000053890"/>
    </source>
</evidence>
<keyword evidence="3 6" id="KW-1133">Transmembrane helix</keyword>
<proteinExistence type="predicted"/>
<evidence type="ECO:0000256" key="4">
    <source>
        <dbReference type="ARBA" id="ARBA00023136"/>
    </source>
</evidence>
<protein>
    <recommendedName>
        <fullName evidence="9">DUF300-domain-containing protein</fullName>
    </recommendedName>
</protein>
<feature type="transmembrane region" description="Helical" evidence="6">
    <location>
        <begin position="273"/>
        <end position="294"/>
    </location>
</feature>
<dbReference type="GeneID" id="28979339"/>
<dbReference type="Proteomes" id="UP000053890">
    <property type="component" value="Unassembled WGS sequence"/>
</dbReference>
<dbReference type="GO" id="GO:0016020">
    <property type="term" value="C:membrane"/>
    <property type="evidence" value="ECO:0007669"/>
    <property type="project" value="UniProtKB-SubCell"/>
</dbReference>
<keyword evidence="4 6" id="KW-0472">Membrane</keyword>
<sequence>MASYFNKTCPAENAAAIDQASFFDGRWDAHEIGWIIAGVTTIVSTLITLVSVWLHGRNYYKPKEQRQVLRILLMPAVYAIVSFFSYRYFRAYTYYSVSVVAYESLVLAAFLMLLLQYIGESNEEQRRVLKDKEKRKIPFPFCCIRFRPSKPYFIHGLKWSVLQYSLLRPLISIIEIICQAYDVLCPTQYSVYFAEAYLDAVDFVSISVALYGLIVFYALVKERLAGRKPLAKFLSIKIVVMLLFYQSFIFSVLQSHGVIKATEFWTATNVADGLSALCVCCEMVIMSGVFAWAFSHKEYRHLRPDGAGHTSVFWSVLDSLNYSDFLREGWRGLKFLWDFVRRKPGTHAGKRSRKLLAEKGFASEQPHVAAPDYGLDFDAAFRGLDSSDGSPDLTDLGHDGTFDPYEAHPYAVSGHGHGTAERRRSMSGEYDDDAHVGQGGAGYAPTAGGARLSVDHQAIEMGAMYPPARRE</sequence>
<evidence type="ECO:0000256" key="3">
    <source>
        <dbReference type="ARBA" id="ARBA00022989"/>
    </source>
</evidence>
<comment type="subcellular location">
    <subcellularLocation>
        <location evidence="1">Membrane</location>
        <topology evidence="1">Multi-pass membrane protein</topology>
    </subcellularLocation>
</comment>
<feature type="transmembrane region" description="Helical" evidence="6">
    <location>
        <begin position="32"/>
        <end position="56"/>
    </location>
</feature>
<accession>A0A194S6V5</accession>
<evidence type="ECO:0000256" key="2">
    <source>
        <dbReference type="ARBA" id="ARBA00022692"/>
    </source>
</evidence>
<dbReference type="OrthoDB" id="5348404at2759"/>
<feature type="transmembrane region" description="Helical" evidence="6">
    <location>
        <begin position="232"/>
        <end position="253"/>
    </location>
</feature>
<evidence type="ECO:0008006" key="9">
    <source>
        <dbReference type="Google" id="ProtNLM"/>
    </source>
</evidence>
<dbReference type="EMBL" id="KQ474076">
    <property type="protein sequence ID" value="KPV76327.1"/>
    <property type="molecule type" value="Genomic_DNA"/>
</dbReference>
<dbReference type="Pfam" id="PF03619">
    <property type="entry name" value="Solute_trans_a"/>
    <property type="match status" value="1"/>
</dbReference>
<dbReference type="PANTHER" id="PTHR23423">
    <property type="entry name" value="ORGANIC SOLUTE TRANSPORTER-RELATED"/>
    <property type="match status" value="1"/>
</dbReference>
<evidence type="ECO:0000256" key="6">
    <source>
        <dbReference type="SAM" id="Phobius"/>
    </source>
</evidence>
<dbReference type="STRING" id="578459.A0A194S6V5"/>
<name>A0A194S6V5_RHOGW</name>
<keyword evidence="8" id="KW-1185">Reference proteome</keyword>
<feature type="transmembrane region" description="Helical" evidence="6">
    <location>
        <begin position="68"/>
        <end position="89"/>
    </location>
</feature>